<reference evidence="4" key="1">
    <citation type="submission" date="2025-08" db="UniProtKB">
        <authorList>
            <consortium name="Ensembl"/>
        </authorList>
    </citation>
    <scope>IDENTIFICATION</scope>
</reference>
<dbReference type="PANTHER" id="PTHR45784">
    <property type="entry name" value="C-TYPE LECTIN DOMAIN FAMILY 20 MEMBER A-RELATED"/>
    <property type="match status" value="1"/>
</dbReference>
<evidence type="ECO:0000313" key="4">
    <source>
        <dbReference type="Ensembl" id="ENSPMGP00000014390.1"/>
    </source>
</evidence>
<dbReference type="InterPro" id="IPR016186">
    <property type="entry name" value="C-type_lectin-like/link_sf"/>
</dbReference>
<organism evidence="4 5">
    <name type="scientific">Periophthalmus magnuspinnatus</name>
    <dbReference type="NCBI Taxonomy" id="409849"/>
    <lineage>
        <taxon>Eukaryota</taxon>
        <taxon>Metazoa</taxon>
        <taxon>Chordata</taxon>
        <taxon>Craniata</taxon>
        <taxon>Vertebrata</taxon>
        <taxon>Euteleostomi</taxon>
        <taxon>Actinopterygii</taxon>
        <taxon>Neopterygii</taxon>
        <taxon>Teleostei</taxon>
        <taxon>Neoteleostei</taxon>
        <taxon>Acanthomorphata</taxon>
        <taxon>Gobiaria</taxon>
        <taxon>Gobiiformes</taxon>
        <taxon>Gobioidei</taxon>
        <taxon>Gobiidae</taxon>
        <taxon>Oxudercinae</taxon>
        <taxon>Periophthalmus</taxon>
    </lineage>
</organism>
<keyword evidence="1" id="KW-1133">Transmembrane helix</keyword>
<accession>A0A3B4ACG0</accession>
<dbReference type="Proteomes" id="UP000261520">
    <property type="component" value="Unplaced"/>
</dbReference>
<dbReference type="InterPro" id="IPR016187">
    <property type="entry name" value="CTDL_fold"/>
</dbReference>
<protein>
    <recommendedName>
        <fullName evidence="3">C-type lectin domain-containing protein</fullName>
    </recommendedName>
</protein>
<dbReference type="AlphaFoldDB" id="A0A3B4ACG0"/>
<dbReference type="PROSITE" id="PS50041">
    <property type="entry name" value="C_TYPE_LECTIN_2"/>
    <property type="match status" value="1"/>
</dbReference>
<dbReference type="Ensembl" id="ENSPMGT00000015354.1">
    <property type="protein sequence ID" value="ENSPMGP00000014390.1"/>
    <property type="gene ID" value="ENSPMGG00000011795.1"/>
</dbReference>
<feature type="chain" id="PRO_5017480611" description="C-type lectin domain-containing protein" evidence="2">
    <location>
        <begin position="18"/>
        <end position="126"/>
    </location>
</feature>
<proteinExistence type="predicted"/>
<dbReference type="InterPro" id="IPR001304">
    <property type="entry name" value="C-type_lectin-like"/>
</dbReference>
<evidence type="ECO:0000313" key="5">
    <source>
        <dbReference type="Proteomes" id="UP000261520"/>
    </source>
</evidence>
<dbReference type="Gene3D" id="3.10.100.10">
    <property type="entry name" value="Mannose-Binding Protein A, subunit A"/>
    <property type="match status" value="1"/>
</dbReference>
<keyword evidence="1" id="KW-0812">Transmembrane</keyword>
<keyword evidence="1" id="KW-0472">Membrane</keyword>
<name>A0A3B4ACG0_9GOBI</name>
<reference evidence="4" key="2">
    <citation type="submission" date="2025-09" db="UniProtKB">
        <authorList>
            <consortium name="Ensembl"/>
        </authorList>
    </citation>
    <scope>IDENTIFICATION</scope>
</reference>
<evidence type="ECO:0000256" key="2">
    <source>
        <dbReference type="SAM" id="SignalP"/>
    </source>
</evidence>
<feature type="signal peptide" evidence="2">
    <location>
        <begin position="1"/>
        <end position="17"/>
    </location>
</feature>
<dbReference type="Pfam" id="PF00059">
    <property type="entry name" value="Lectin_C"/>
    <property type="match status" value="1"/>
</dbReference>
<feature type="domain" description="C-type lectin" evidence="3">
    <location>
        <begin position="38"/>
        <end position="119"/>
    </location>
</feature>
<keyword evidence="5" id="KW-1185">Reference proteome</keyword>
<keyword evidence="2" id="KW-0732">Signal</keyword>
<sequence length="126" mass="14220">TILVYVLFHSNLVASLASMGPNIQLLLLLGTITAAFKYKFISTKKNWADAHSYCVTKYTDLAPINDESDIKLLQEQLNKNTSTAHVWMGLRFLAKEWMWGGKPECPVGNRDLHNHIPWPVLPLATL</sequence>
<feature type="transmembrane region" description="Helical" evidence="1">
    <location>
        <begin position="12"/>
        <end position="36"/>
    </location>
</feature>
<evidence type="ECO:0000259" key="3">
    <source>
        <dbReference type="PROSITE" id="PS50041"/>
    </source>
</evidence>
<dbReference type="PANTHER" id="PTHR45784:SF3">
    <property type="entry name" value="C-TYPE LECTIN DOMAIN FAMILY 4 MEMBER K-LIKE-RELATED"/>
    <property type="match status" value="1"/>
</dbReference>
<evidence type="ECO:0000256" key="1">
    <source>
        <dbReference type="SAM" id="Phobius"/>
    </source>
</evidence>
<dbReference type="SUPFAM" id="SSF56436">
    <property type="entry name" value="C-type lectin-like"/>
    <property type="match status" value="1"/>
</dbReference>